<dbReference type="GO" id="GO:0051775">
    <property type="term" value="P:response to redox state"/>
    <property type="evidence" value="ECO:0007669"/>
    <property type="project" value="InterPro"/>
</dbReference>
<dbReference type="HAMAP" id="MF_01131">
    <property type="entry name" value="Rex"/>
    <property type="match status" value="1"/>
</dbReference>
<feature type="DNA-binding region" description="H-T-H motif" evidence="7">
    <location>
        <begin position="16"/>
        <end position="55"/>
    </location>
</feature>
<evidence type="ECO:0000313" key="9">
    <source>
        <dbReference type="EMBL" id="HIU42694.1"/>
    </source>
</evidence>
<evidence type="ECO:0000256" key="4">
    <source>
        <dbReference type="ARBA" id="ARBA00023027"/>
    </source>
</evidence>
<reference evidence="9" key="2">
    <citation type="journal article" date="2021" name="PeerJ">
        <title>Extensive microbial diversity within the chicken gut microbiome revealed by metagenomics and culture.</title>
        <authorList>
            <person name="Gilroy R."/>
            <person name="Ravi A."/>
            <person name="Getino M."/>
            <person name="Pursley I."/>
            <person name="Horton D.L."/>
            <person name="Alikhan N.F."/>
            <person name="Baker D."/>
            <person name="Gharbi K."/>
            <person name="Hall N."/>
            <person name="Watson M."/>
            <person name="Adriaenssens E.M."/>
            <person name="Foster-Nyarko E."/>
            <person name="Jarju S."/>
            <person name="Secka A."/>
            <person name="Antonio M."/>
            <person name="Oren A."/>
            <person name="Chaudhuri R.R."/>
            <person name="La Ragione R."/>
            <person name="Hildebrand F."/>
            <person name="Pallen M.J."/>
        </authorList>
    </citation>
    <scope>NUCLEOTIDE SEQUENCE</scope>
    <source>
        <strain evidence="9">CHK191-8634</strain>
    </source>
</reference>
<dbReference type="PANTHER" id="PTHR35786">
    <property type="entry name" value="REDOX-SENSING TRANSCRIPTIONAL REPRESSOR REX"/>
    <property type="match status" value="1"/>
</dbReference>
<proteinExistence type="inferred from homology"/>
<feature type="binding site" evidence="7">
    <location>
        <begin position="90"/>
        <end position="95"/>
    </location>
    <ligand>
        <name>NAD(+)</name>
        <dbReference type="ChEBI" id="CHEBI:57540"/>
    </ligand>
</feature>
<gene>
    <name evidence="7" type="primary">rex</name>
    <name evidence="9" type="ORF">IAB67_00165</name>
</gene>
<dbReference type="Proteomes" id="UP000824073">
    <property type="component" value="Unassembled WGS sequence"/>
</dbReference>
<comment type="function">
    <text evidence="7">Modulates transcription in response to changes in cellular NADH/NAD(+) redox state.</text>
</comment>
<dbReference type="PANTHER" id="PTHR35786:SF1">
    <property type="entry name" value="REDOX-SENSING TRANSCRIPTIONAL REPRESSOR REX 1"/>
    <property type="match status" value="1"/>
</dbReference>
<dbReference type="InterPro" id="IPR022876">
    <property type="entry name" value="Tscrpt_rep_Rex"/>
</dbReference>
<protein>
    <recommendedName>
        <fullName evidence="7">Redox-sensing transcriptional repressor Rex</fullName>
    </recommendedName>
</protein>
<evidence type="ECO:0000259" key="8">
    <source>
        <dbReference type="SMART" id="SM00881"/>
    </source>
</evidence>
<organism evidence="9 10">
    <name type="scientific">Candidatus Ventrousia excrementavium</name>
    <dbReference type="NCBI Taxonomy" id="2840961"/>
    <lineage>
        <taxon>Bacteria</taxon>
        <taxon>Bacillati</taxon>
        <taxon>Bacillota</taxon>
        <taxon>Clostridia</taxon>
        <taxon>Eubacteriales</taxon>
        <taxon>Clostridiaceae</taxon>
        <taxon>Clostridiaceae incertae sedis</taxon>
        <taxon>Candidatus Ventrousia</taxon>
    </lineage>
</organism>
<dbReference type="InterPro" id="IPR003781">
    <property type="entry name" value="CoA-bd"/>
</dbReference>
<keyword evidence="4 7" id="KW-0520">NAD</keyword>
<dbReference type="NCBIfam" id="NF003994">
    <property type="entry name" value="PRK05472.2-3"/>
    <property type="match status" value="1"/>
</dbReference>
<keyword evidence="3 7" id="KW-0805">Transcription regulation</keyword>
<keyword evidence="6 7" id="KW-0804">Transcription</keyword>
<dbReference type="NCBIfam" id="NF003996">
    <property type="entry name" value="PRK05472.2-5"/>
    <property type="match status" value="1"/>
</dbReference>
<dbReference type="GO" id="GO:0045892">
    <property type="term" value="P:negative regulation of DNA-templated transcription"/>
    <property type="evidence" value="ECO:0007669"/>
    <property type="project" value="InterPro"/>
</dbReference>
<dbReference type="GO" id="GO:0003700">
    <property type="term" value="F:DNA-binding transcription factor activity"/>
    <property type="evidence" value="ECO:0007669"/>
    <property type="project" value="UniProtKB-UniRule"/>
</dbReference>
<evidence type="ECO:0000256" key="5">
    <source>
        <dbReference type="ARBA" id="ARBA00023125"/>
    </source>
</evidence>
<comment type="caution">
    <text evidence="9">The sequence shown here is derived from an EMBL/GenBank/DDBJ whole genome shotgun (WGS) entry which is preliminary data.</text>
</comment>
<evidence type="ECO:0000256" key="1">
    <source>
        <dbReference type="ARBA" id="ARBA00022490"/>
    </source>
</evidence>
<dbReference type="InterPro" id="IPR036291">
    <property type="entry name" value="NAD(P)-bd_dom_sf"/>
</dbReference>
<accession>A0A9D1IVB5</accession>
<dbReference type="SMART" id="SM00881">
    <property type="entry name" value="CoA_binding"/>
    <property type="match status" value="1"/>
</dbReference>
<feature type="domain" description="CoA-binding" evidence="8">
    <location>
        <begin position="79"/>
        <end position="180"/>
    </location>
</feature>
<comment type="similarity">
    <text evidence="7">Belongs to the transcriptional regulatory Rex family.</text>
</comment>
<dbReference type="SUPFAM" id="SSF46785">
    <property type="entry name" value="Winged helix' DNA-binding domain"/>
    <property type="match status" value="1"/>
</dbReference>
<dbReference type="GO" id="GO:0003677">
    <property type="term" value="F:DNA binding"/>
    <property type="evidence" value="ECO:0007669"/>
    <property type="project" value="UniProtKB-UniRule"/>
</dbReference>
<dbReference type="InterPro" id="IPR036390">
    <property type="entry name" value="WH_DNA-bd_sf"/>
</dbReference>
<name>A0A9D1IVB5_9CLOT</name>
<dbReference type="AlphaFoldDB" id="A0A9D1IVB5"/>
<evidence type="ECO:0000313" key="10">
    <source>
        <dbReference type="Proteomes" id="UP000824073"/>
    </source>
</evidence>
<comment type="subcellular location">
    <subcellularLocation>
        <location evidence="7">Cytoplasm</location>
    </subcellularLocation>
</comment>
<dbReference type="InterPro" id="IPR036388">
    <property type="entry name" value="WH-like_DNA-bd_sf"/>
</dbReference>
<dbReference type="SUPFAM" id="SSF51735">
    <property type="entry name" value="NAD(P)-binding Rossmann-fold domains"/>
    <property type="match status" value="1"/>
</dbReference>
<keyword evidence="2 7" id="KW-0678">Repressor</keyword>
<evidence type="ECO:0000256" key="7">
    <source>
        <dbReference type="HAMAP-Rule" id="MF_01131"/>
    </source>
</evidence>
<dbReference type="Pfam" id="PF06971">
    <property type="entry name" value="Put_DNA-bind_N"/>
    <property type="match status" value="1"/>
</dbReference>
<dbReference type="EMBL" id="DVMR01000002">
    <property type="protein sequence ID" value="HIU42694.1"/>
    <property type="molecule type" value="Genomic_DNA"/>
</dbReference>
<evidence type="ECO:0000256" key="6">
    <source>
        <dbReference type="ARBA" id="ARBA00023163"/>
    </source>
</evidence>
<dbReference type="Pfam" id="PF02629">
    <property type="entry name" value="CoA_binding"/>
    <property type="match status" value="1"/>
</dbReference>
<keyword evidence="1 7" id="KW-0963">Cytoplasm</keyword>
<dbReference type="InterPro" id="IPR009718">
    <property type="entry name" value="Rex_DNA-bd_C_dom"/>
</dbReference>
<evidence type="ECO:0000256" key="2">
    <source>
        <dbReference type="ARBA" id="ARBA00022491"/>
    </source>
</evidence>
<comment type="subunit">
    <text evidence="7">Homodimer.</text>
</comment>
<evidence type="ECO:0000256" key="3">
    <source>
        <dbReference type="ARBA" id="ARBA00023015"/>
    </source>
</evidence>
<dbReference type="Gene3D" id="3.40.50.720">
    <property type="entry name" value="NAD(P)-binding Rossmann-like Domain"/>
    <property type="match status" value="1"/>
</dbReference>
<dbReference type="GO" id="GO:0005737">
    <property type="term" value="C:cytoplasm"/>
    <property type="evidence" value="ECO:0007669"/>
    <property type="project" value="UniProtKB-SubCell"/>
</dbReference>
<reference evidence="9" key="1">
    <citation type="submission" date="2020-10" db="EMBL/GenBank/DDBJ databases">
        <authorList>
            <person name="Gilroy R."/>
        </authorList>
    </citation>
    <scope>NUCLEOTIDE SEQUENCE</scope>
    <source>
        <strain evidence="9">CHK191-8634</strain>
    </source>
</reference>
<dbReference type="Gene3D" id="1.10.10.10">
    <property type="entry name" value="Winged helix-like DNA-binding domain superfamily/Winged helix DNA-binding domain"/>
    <property type="match status" value="1"/>
</dbReference>
<sequence>MAVSSIPRQTLMRLPVYLSYLKGLGAQAPANISSAAIAAALNLGPVQVRKDLACLPCTGRPKTGYVTTELIRALEHFLGYDDTANAIVVGAGKLGRSLMSYSGFAHYGLNILAAFDTDPTLVGTQCDGKPILAMDKLVDLCSRLGVHIGIITVPAEAAQSVCDLMVRGGILAIWNFAPVRLSAPGDVLIHNENMASSLAVLSRHLAERFKQ</sequence>
<keyword evidence="5 7" id="KW-0238">DNA-binding</keyword>
<dbReference type="NCBIfam" id="NF003995">
    <property type="entry name" value="PRK05472.2-4"/>
    <property type="match status" value="1"/>
</dbReference>